<keyword evidence="8" id="KW-0496">Mitochondrion</keyword>
<keyword evidence="9 10" id="KW-0472">Membrane</keyword>
<evidence type="ECO:0000256" key="1">
    <source>
        <dbReference type="ARBA" id="ARBA00004448"/>
    </source>
</evidence>
<keyword evidence="5" id="KW-0677">Repeat</keyword>
<evidence type="ECO:0000256" key="2">
    <source>
        <dbReference type="ARBA" id="ARBA00006375"/>
    </source>
</evidence>
<keyword evidence="3 11" id="KW-0813">Transport</keyword>
<feature type="repeat" description="Solcar" evidence="10">
    <location>
        <begin position="210"/>
        <end position="310"/>
    </location>
</feature>
<evidence type="ECO:0000256" key="6">
    <source>
        <dbReference type="ARBA" id="ARBA00022792"/>
    </source>
</evidence>
<dbReference type="InterPro" id="IPR002067">
    <property type="entry name" value="MCP"/>
</dbReference>
<dbReference type="AlphaFoldDB" id="A0ABD3HB84"/>
<comment type="caution">
    <text evidence="12">The sequence shown here is derived from an EMBL/GenBank/DDBJ whole genome shotgun (WGS) entry which is preliminary data.</text>
</comment>
<feature type="repeat" description="Solcar" evidence="10">
    <location>
        <begin position="109"/>
        <end position="201"/>
    </location>
</feature>
<dbReference type="InterPro" id="IPR018108">
    <property type="entry name" value="MCP_transmembrane"/>
</dbReference>
<dbReference type="PRINTS" id="PR00926">
    <property type="entry name" value="MITOCARRIER"/>
</dbReference>
<dbReference type="PROSITE" id="PS50920">
    <property type="entry name" value="SOLCAR"/>
    <property type="match status" value="3"/>
</dbReference>
<sequence length="316" mass="34784">MASASAQAREHNSLGLRLLLTSASAVVSETMTFPLDMTKTRLQLQGEMGQGGVKRGAVGMATHILREEGIRGLYRGLSPAVLRHTFYTSIRIVTYEQLRNRFDDDKHNLSVTRKALIGGVSGLIGQLIASPADLVKVRMQSDGRLIKMGHAPRYTGMADAFKKIVKTEGVRGLWRGVGPNVQRAFLVNTGELSCYDASKQFVIQKGWFNDNVGAHTFASLMSGFTATILSCPADVVKTRMMNQVRHDPTSSAAAAARPDAVFYRNSLDCLVKTVKAEGVGALWKGFFPTWTRLGPWQFVFWISYEQLRRLAGLAPF</sequence>
<evidence type="ECO:0000256" key="3">
    <source>
        <dbReference type="ARBA" id="ARBA00022448"/>
    </source>
</evidence>
<evidence type="ECO:0000256" key="11">
    <source>
        <dbReference type="RuleBase" id="RU000488"/>
    </source>
</evidence>
<evidence type="ECO:0000313" key="12">
    <source>
        <dbReference type="EMBL" id="KAL3687655.1"/>
    </source>
</evidence>
<comment type="subcellular location">
    <subcellularLocation>
        <location evidence="1">Mitochondrion inner membrane</location>
        <topology evidence="1">Multi-pass membrane protein</topology>
    </subcellularLocation>
</comment>
<evidence type="ECO:0000313" key="13">
    <source>
        <dbReference type="Proteomes" id="UP001633002"/>
    </source>
</evidence>
<feature type="repeat" description="Solcar" evidence="10">
    <location>
        <begin position="12"/>
        <end position="101"/>
    </location>
</feature>
<comment type="similarity">
    <text evidence="2 11">Belongs to the mitochondrial carrier (TC 2.A.29) family.</text>
</comment>
<evidence type="ECO:0008006" key="14">
    <source>
        <dbReference type="Google" id="ProtNLM"/>
    </source>
</evidence>
<evidence type="ECO:0000256" key="9">
    <source>
        <dbReference type="ARBA" id="ARBA00023136"/>
    </source>
</evidence>
<dbReference type="PANTHER" id="PTHR45618">
    <property type="entry name" value="MITOCHONDRIAL DICARBOXYLATE CARRIER-RELATED"/>
    <property type="match status" value="1"/>
</dbReference>
<dbReference type="FunFam" id="1.50.40.10:FF:000062">
    <property type="entry name" value="mitochondrial uncoupling protein 3"/>
    <property type="match status" value="1"/>
</dbReference>
<keyword evidence="6" id="KW-0999">Mitochondrion inner membrane</keyword>
<evidence type="ECO:0000256" key="7">
    <source>
        <dbReference type="ARBA" id="ARBA00022989"/>
    </source>
</evidence>
<dbReference type="SUPFAM" id="SSF103506">
    <property type="entry name" value="Mitochondrial carrier"/>
    <property type="match status" value="1"/>
</dbReference>
<dbReference type="Gene3D" id="1.50.40.10">
    <property type="entry name" value="Mitochondrial carrier domain"/>
    <property type="match status" value="1"/>
</dbReference>
<evidence type="ECO:0000256" key="4">
    <source>
        <dbReference type="ARBA" id="ARBA00022692"/>
    </source>
</evidence>
<keyword evidence="4 10" id="KW-0812">Transmembrane</keyword>
<keyword evidence="7" id="KW-1133">Transmembrane helix</keyword>
<dbReference type="EMBL" id="JBJQOH010000004">
    <property type="protein sequence ID" value="KAL3687655.1"/>
    <property type="molecule type" value="Genomic_DNA"/>
</dbReference>
<dbReference type="Proteomes" id="UP001633002">
    <property type="component" value="Unassembled WGS sequence"/>
</dbReference>
<dbReference type="Pfam" id="PF00153">
    <property type="entry name" value="Mito_carr"/>
    <property type="match status" value="3"/>
</dbReference>
<reference evidence="12 13" key="1">
    <citation type="submission" date="2024-09" db="EMBL/GenBank/DDBJ databases">
        <title>Chromosome-scale assembly of Riccia sorocarpa.</title>
        <authorList>
            <person name="Paukszto L."/>
        </authorList>
    </citation>
    <scope>NUCLEOTIDE SEQUENCE [LARGE SCALE GENOMIC DNA]</scope>
    <source>
        <strain evidence="12">LP-2024</strain>
        <tissue evidence="12">Aerial parts of the thallus</tissue>
    </source>
</reference>
<evidence type="ECO:0000256" key="10">
    <source>
        <dbReference type="PROSITE-ProRule" id="PRU00282"/>
    </source>
</evidence>
<accession>A0ABD3HB84</accession>
<dbReference type="InterPro" id="IPR023395">
    <property type="entry name" value="MCP_dom_sf"/>
</dbReference>
<evidence type="ECO:0000256" key="5">
    <source>
        <dbReference type="ARBA" id="ARBA00022737"/>
    </source>
</evidence>
<evidence type="ECO:0000256" key="8">
    <source>
        <dbReference type="ARBA" id="ARBA00023128"/>
    </source>
</evidence>
<dbReference type="GO" id="GO:0005743">
    <property type="term" value="C:mitochondrial inner membrane"/>
    <property type="evidence" value="ECO:0007669"/>
    <property type="project" value="UniProtKB-SubCell"/>
</dbReference>
<organism evidence="12 13">
    <name type="scientific">Riccia sorocarpa</name>
    <dbReference type="NCBI Taxonomy" id="122646"/>
    <lineage>
        <taxon>Eukaryota</taxon>
        <taxon>Viridiplantae</taxon>
        <taxon>Streptophyta</taxon>
        <taxon>Embryophyta</taxon>
        <taxon>Marchantiophyta</taxon>
        <taxon>Marchantiopsida</taxon>
        <taxon>Marchantiidae</taxon>
        <taxon>Marchantiales</taxon>
        <taxon>Ricciaceae</taxon>
        <taxon>Riccia</taxon>
    </lineage>
</organism>
<name>A0ABD3HB84_9MARC</name>
<proteinExistence type="inferred from homology"/>
<keyword evidence="13" id="KW-1185">Reference proteome</keyword>
<gene>
    <name evidence="12" type="ORF">R1sor_013964</name>
</gene>
<protein>
    <recommendedName>
        <fullName evidence="14">Uncoupling protein 3</fullName>
    </recommendedName>
</protein>
<dbReference type="InterPro" id="IPR050391">
    <property type="entry name" value="Mito_Metabolite_Transporter"/>
</dbReference>